<protein>
    <recommendedName>
        <fullName evidence="6">Glycolate oxidase iron-sulfur subunit</fullName>
        <ecNumber evidence="6">1.1.99.14</ecNumber>
    </recommendedName>
</protein>
<dbReference type="InterPro" id="IPR004017">
    <property type="entry name" value="Cys_rich_dom"/>
</dbReference>
<evidence type="ECO:0000256" key="4">
    <source>
        <dbReference type="ARBA" id="ARBA00023004"/>
    </source>
</evidence>
<keyword evidence="4 6" id="KW-0408">Iron</keyword>
<feature type="domain" description="4Fe-4S ferredoxin-type" evidence="7">
    <location>
        <begin position="66"/>
        <end position="89"/>
    </location>
</feature>
<organism evidence="8 9">
    <name type="scientific">Grimontia celer</name>
    <dbReference type="NCBI Taxonomy" id="1796497"/>
    <lineage>
        <taxon>Bacteria</taxon>
        <taxon>Pseudomonadati</taxon>
        <taxon>Pseudomonadota</taxon>
        <taxon>Gammaproteobacteria</taxon>
        <taxon>Vibrionales</taxon>
        <taxon>Vibrionaceae</taxon>
        <taxon>Grimontia</taxon>
    </lineage>
</organism>
<dbReference type="Pfam" id="PF02754">
    <property type="entry name" value="CCG"/>
    <property type="match status" value="2"/>
</dbReference>
<dbReference type="InterPro" id="IPR012257">
    <property type="entry name" value="Glc_ox_4Fe-4S"/>
</dbReference>
<evidence type="ECO:0000313" key="9">
    <source>
        <dbReference type="Proteomes" id="UP000071641"/>
    </source>
</evidence>
<dbReference type="PROSITE" id="PS51379">
    <property type="entry name" value="4FE4S_FER_2"/>
    <property type="match status" value="2"/>
</dbReference>
<evidence type="ECO:0000256" key="2">
    <source>
        <dbReference type="ARBA" id="ARBA00022723"/>
    </source>
</evidence>
<dbReference type="RefSeq" id="WP_062664656.1">
    <property type="nucleotide sequence ID" value="NZ_FIZX01000002.1"/>
</dbReference>
<dbReference type="GO" id="GO:0019154">
    <property type="term" value="F:glycolate dehydrogenase activity"/>
    <property type="evidence" value="ECO:0007669"/>
    <property type="project" value="UniProtKB-EC"/>
</dbReference>
<dbReference type="SUPFAM" id="SSF54862">
    <property type="entry name" value="4Fe-4S ferredoxins"/>
    <property type="match status" value="1"/>
</dbReference>
<dbReference type="EMBL" id="FIZX01000002">
    <property type="protein sequence ID" value="CZF82411.1"/>
    <property type="molecule type" value="Genomic_DNA"/>
</dbReference>
<accession>A0A128F7Y4</accession>
<dbReference type="PROSITE" id="PS00198">
    <property type="entry name" value="4FE4S_FER_1"/>
    <property type="match status" value="1"/>
</dbReference>
<evidence type="ECO:0000256" key="3">
    <source>
        <dbReference type="ARBA" id="ARBA00022737"/>
    </source>
</evidence>
<dbReference type="Gene3D" id="1.20.1050.140">
    <property type="match status" value="1"/>
</dbReference>
<keyword evidence="3" id="KW-0677">Repeat</keyword>
<comment type="function">
    <text evidence="6">Component of a complex that catalyzes the oxidation of glycolate to glyoxylate.</text>
</comment>
<reference evidence="9" key="1">
    <citation type="submission" date="2016-02" db="EMBL/GenBank/DDBJ databases">
        <authorList>
            <person name="Rodrigo-Torres Lidia"/>
            <person name="Arahal R.David."/>
        </authorList>
    </citation>
    <scope>NUCLEOTIDE SEQUENCE [LARGE SCALE GENOMIC DNA]</scope>
    <source>
        <strain evidence="9">CECT 9029</strain>
    </source>
</reference>
<dbReference type="Gene3D" id="1.10.1060.10">
    <property type="entry name" value="Alpha-helical ferredoxin"/>
    <property type="match status" value="1"/>
</dbReference>
<evidence type="ECO:0000313" key="8">
    <source>
        <dbReference type="EMBL" id="CZF82411.1"/>
    </source>
</evidence>
<name>A0A128F7Y4_9GAMM</name>
<proteinExistence type="predicted"/>
<dbReference type="PANTHER" id="PTHR32479:SF17">
    <property type="entry name" value="GLYCOLATE OXIDASE IRON-SULFUR SUBUNIT"/>
    <property type="match status" value="1"/>
</dbReference>
<dbReference type="Proteomes" id="UP000071641">
    <property type="component" value="Unassembled WGS sequence"/>
</dbReference>
<dbReference type="EC" id="1.1.99.14" evidence="6"/>
<dbReference type="GO" id="GO:0051539">
    <property type="term" value="F:4 iron, 4 sulfur cluster binding"/>
    <property type="evidence" value="ECO:0007669"/>
    <property type="project" value="UniProtKB-UniRule"/>
</dbReference>
<feature type="domain" description="4Fe-4S ferredoxin-type" evidence="7">
    <location>
        <begin position="16"/>
        <end position="46"/>
    </location>
</feature>
<dbReference type="InterPro" id="IPR009051">
    <property type="entry name" value="Helical_ferredxn"/>
</dbReference>
<keyword evidence="2 6" id="KW-0479">Metal-binding</keyword>
<dbReference type="NCBIfam" id="NF008434">
    <property type="entry name" value="PRK11274.1"/>
    <property type="match status" value="1"/>
</dbReference>
<keyword evidence="6" id="KW-0249">Electron transport</keyword>
<keyword evidence="9" id="KW-1185">Reference proteome</keyword>
<comment type="cofactor">
    <cofactor evidence="6">
        <name>[4Fe-4S] cluster</name>
        <dbReference type="ChEBI" id="CHEBI:49883"/>
    </cofactor>
    <text evidence="6">Binds 2 [4Fe-4S] clusters.</text>
</comment>
<evidence type="ECO:0000259" key="7">
    <source>
        <dbReference type="PROSITE" id="PS51379"/>
    </source>
</evidence>
<evidence type="ECO:0000256" key="5">
    <source>
        <dbReference type="ARBA" id="ARBA00023014"/>
    </source>
</evidence>
<keyword evidence="6" id="KW-0813">Transport</keyword>
<dbReference type="PANTHER" id="PTHR32479">
    <property type="entry name" value="GLYCOLATE OXIDASE IRON-SULFUR SUBUNIT"/>
    <property type="match status" value="1"/>
</dbReference>
<evidence type="ECO:0000256" key="6">
    <source>
        <dbReference type="PIRNR" id="PIRNR000139"/>
    </source>
</evidence>
<dbReference type="PIRSF" id="PIRSF000139">
    <property type="entry name" value="Glc_ox_4Fe-4S"/>
    <property type="match status" value="1"/>
</dbReference>
<evidence type="ECO:0000256" key="1">
    <source>
        <dbReference type="ARBA" id="ARBA00022485"/>
    </source>
</evidence>
<keyword evidence="1 6" id="KW-0004">4Fe-4S</keyword>
<gene>
    <name evidence="8" type="primary">lutA_4</name>
    <name evidence="8" type="ORF">GCE9029_03214</name>
</gene>
<dbReference type="Pfam" id="PF13183">
    <property type="entry name" value="Fer4_8"/>
    <property type="match status" value="1"/>
</dbReference>
<comment type="catalytic activity">
    <reaction evidence="6">
        <text>(R)-lactate + A = pyruvate + AH2</text>
        <dbReference type="Rhea" id="RHEA:15089"/>
        <dbReference type="ChEBI" id="CHEBI:13193"/>
        <dbReference type="ChEBI" id="CHEBI:15361"/>
        <dbReference type="ChEBI" id="CHEBI:16004"/>
        <dbReference type="ChEBI" id="CHEBI:17499"/>
    </reaction>
</comment>
<keyword evidence="5 6" id="KW-0411">Iron-sulfur</keyword>
<dbReference type="AlphaFoldDB" id="A0A128F7Y4"/>
<comment type="catalytic activity">
    <reaction evidence="6">
        <text>glycolate + A = glyoxylate + AH2</text>
        <dbReference type="Rhea" id="RHEA:21264"/>
        <dbReference type="ChEBI" id="CHEBI:13193"/>
        <dbReference type="ChEBI" id="CHEBI:17499"/>
        <dbReference type="ChEBI" id="CHEBI:29805"/>
        <dbReference type="ChEBI" id="CHEBI:36655"/>
        <dbReference type="EC" id="1.1.99.14"/>
    </reaction>
</comment>
<dbReference type="InterPro" id="IPR017900">
    <property type="entry name" value="4Fe4S_Fe_S_CS"/>
</dbReference>
<dbReference type="OrthoDB" id="9765258at2"/>
<dbReference type="GO" id="GO:0046872">
    <property type="term" value="F:metal ion binding"/>
    <property type="evidence" value="ECO:0007669"/>
    <property type="project" value="UniProtKB-UniRule"/>
</dbReference>
<sequence length="407" mass="45934">MKTSLKDEFLSTLDGKKAEEILRRCVHCGFCNATCPTYQELSDERDGPRGRIYLIKQMLENGEATEKTRKHLDRCLTCRSCETTCPSGVEYSQLLDIGRQHIEKHVPRSLPDRILRYGVTRILPNASWNKVMFRLARQFTFLMPDTFREQIPPEQRSKSYPQKNQNTRTMIAFRGCVQQTATPNTVKAAKAVLSHLGIELVEVNQEGCCGAINLHLSEHERAVQQAKRNIDAWWRYLEHGAEAIVMSASGCGVTIKEYPKLLVESPYYRERALAIAEIAKDLSEILLAEDLSQLPLKPSDEQIAVHCPCTLQHGMKNKEVYYEVLKRLNVVQASTSEDHLCCGSAGTYSLFQPELSQQLLKRKVEALSEGSPEGIVTANIGCQLHLGSKAQVPVKHWIELIAERLEG</sequence>
<dbReference type="STRING" id="1796497.GCE9029_03214"/>
<dbReference type="InterPro" id="IPR017896">
    <property type="entry name" value="4Fe4S_Fe-S-bd"/>
</dbReference>